<dbReference type="Proteomes" id="UP000607645">
    <property type="component" value="Unassembled WGS sequence"/>
</dbReference>
<organism evidence="2 3">
    <name type="scientific">Lawsonibacter faecis</name>
    <dbReference type="NCBI Taxonomy" id="2763052"/>
    <lineage>
        <taxon>Bacteria</taxon>
        <taxon>Bacillati</taxon>
        <taxon>Bacillota</taxon>
        <taxon>Clostridia</taxon>
        <taxon>Eubacteriales</taxon>
        <taxon>Oscillospiraceae</taxon>
        <taxon>Lawsonibacter</taxon>
    </lineage>
</organism>
<dbReference type="AlphaFoldDB" id="A0A8J6JKM2"/>
<sequence>MPCCTKCGAELKASGRFCPKCGAPVSALAGAAPVHPTGRSGAKIACLGASPLLRTALLSALVLALAFGLFRLAAAPRQNTPEGTLTLLLDALAAGDTDGSLRCLDLSVQAQANARSTLSANGSAVLLNLFNAYAEQGGSLFRLEKGISSVRVLASRFQYTDYNGNACALDALVRVTTPVGEFDLALSGVPSVKRNGTWLIVT</sequence>
<evidence type="ECO:0000259" key="1">
    <source>
        <dbReference type="Pfam" id="PF13240"/>
    </source>
</evidence>
<feature type="domain" description="Zinc-ribbon" evidence="1">
    <location>
        <begin position="4"/>
        <end position="25"/>
    </location>
</feature>
<dbReference type="InterPro" id="IPR026870">
    <property type="entry name" value="Zinc_ribbon_dom"/>
</dbReference>
<evidence type="ECO:0000313" key="3">
    <source>
        <dbReference type="Proteomes" id="UP000607645"/>
    </source>
</evidence>
<dbReference type="RefSeq" id="WP_186918784.1">
    <property type="nucleotide sequence ID" value="NZ_JACOPQ010000004.1"/>
</dbReference>
<comment type="caution">
    <text evidence="2">The sequence shown here is derived from an EMBL/GenBank/DDBJ whole genome shotgun (WGS) entry which is preliminary data.</text>
</comment>
<evidence type="ECO:0000313" key="2">
    <source>
        <dbReference type="EMBL" id="MBC5736570.1"/>
    </source>
</evidence>
<accession>A0A8J6JKM2</accession>
<dbReference type="EMBL" id="JACOPQ010000004">
    <property type="protein sequence ID" value="MBC5736570.1"/>
    <property type="molecule type" value="Genomic_DNA"/>
</dbReference>
<reference evidence="2" key="1">
    <citation type="submission" date="2020-08" db="EMBL/GenBank/DDBJ databases">
        <title>Genome public.</title>
        <authorList>
            <person name="Liu C."/>
            <person name="Sun Q."/>
        </authorList>
    </citation>
    <scope>NUCLEOTIDE SEQUENCE</scope>
    <source>
        <strain evidence="2">NSJ-52</strain>
    </source>
</reference>
<gene>
    <name evidence="2" type="ORF">H8S62_06055</name>
</gene>
<dbReference type="Pfam" id="PF13240">
    <property type="entry name" value="Zn_Ribbon_1"/>
    <property type="match status" value="1"/>
</dbReference>
<proteinExistence type="predicted"/>
<protein>
    <submittedName>
        <fullName evidence="2">Zinc ribbon domain-containing protein</fullName>
    </submittedName>
</protein>
<keyword evidence="3" id="KW-1185">Reference proteome</keyword>
<name>A0A8J6JKM2_9FIRM</name>